<evidence type="ECO:0000259" key="7">
    <source>
        <dbReference type="Pfam" id="PF00892"/>
    </source>
</evidence>
<feature type="domain" description="EamA" evidence="7">
    <location>
        <begin position="7"/>
        <end position="136"/>
    </location>
</feature>
<feature type="transmembrane region" description="Helical" evidence="6">
    <location>
        <begin position="264"/>
        <end position="281"/>
    </location>
</feature>
<keyword evidence="3 6" id="KW-0812">Transmembrane</keyword>
<evidence type="ECO:0000256" key="5">
    <source>
        <dbReference type="ARBA" id="ARBA00023136"/>
    </source>
</evidence>
<dbReference type="GO" id="GO:0016020">
    <property type="term" value="C:membrane"/>
    <property type="evidence" value="ECO:0007669"/>
    <property type="project" value="UniProtKB-SubCell"/>
</dbReference>
<evidence type="ECO:0000313" key="8">
    <source>
        <dbReference type="EMBL" id="TCS93836.1"/>
    </source>
</evidence>
<reference evidence="8 9" key="1">
    <citation type="submission" date="2019-03" db="EMBL/GenBank/DDBJ databases">
        <title>Genomic Encyclopedia of Type Strains, Phase IV (KMG-IV): sequencing the most valuable type-strain genomes for metagenomic binning, comparative biology and taxonomic classification.</title>
        <authorList>
            <person name="Goeker M."/>
        </authorList>
    </citation>
    <scope>NUCLEOTIDE SEQUENCE [LARGE SCALE GENOMIC DNA]</scope>
    <source>
        <strain evidence="8 9">DSM 45707</strain>
    </source>
</reference>
<comment type="similarity">
    <text evidence="2">Belongs to the EamA transporter family.</text>
</comment>
<feature type="transmembrane region" description="Helical" evidence="6">
    <location>
        <begin position="239"/>
        <end position="258"/>
    </location>
</feature>
<dbReference type="InterPro" id="IPR037185">
    <property type="entry name" value="EmrE-like"/>
</dbReference>
<feature type="transmembrane region" description="Helical" evidence="6">
    <location>
        <begin position="122"/>
        <end position="141"/>
    </location>
</feature>
<dbReference type="RefSeq" id="WP_131925143.1">
    <property type="nucleotide sequence ID" value="NZ_SMAG01000005.1"/>
</dbReference>
<keyword evidence="9" id="KW-1185">Reference proteome</keyword>
<dbReference type="PANTHER" id="PTHR32322">
    <property type="entry name" value="INNER MEMBRANE TRANSPORTER"/>
    <property type="match status" value="1"/>
</dbReference>
<dbReference type="Proteomes" id="UP000294937">
    <property type="component" value="Unassembled WGS sequence"/>
</dbReference>
<comment type="caution">
    <text evidence="8">The sequence shown here is derived from an EMBL/GenBank/DDBJ whole genome shotgun (WGS) entry which is preliminary data.</text>
</comment>
<dbReference type="Gene3D" id="1.10.3730.20">
    <property type="match status" value="2"/>
</dbReference>
<dbReference type="OrthoDB" id="67135at2"/>
<dbReference type="EMBL" id="SMAG01000005">
    <property type="protein sequence ID" value="TCS93836.1"/>
    <property type="molecule type" value="Genomic_DNA"/>
</dbReference>
<feature type="transmembrane region" description="Helical" evidence="6">
    <location>
        <begin position="7"/>
        <end position="27"/>
    </location>
</feature>
<feature type="transmembrane region" description="Helical" evidence="6">
    <location>
        <begin position="93"/>
        <end position="113"/>
    </location>
</feature>
<feature type="transmembrane region" description="Helical" evidence="6">
    <location>
        <begin position="179"/>
        <end position="196"/>
    </location>
</feature>
<feature type="domain" description="EamA" evidence="7">
    <location>
        <begin position="149"/>
        <end position="280"/>
    </location>
</feature>
<dbReference type="Pfam" id="PF00892">
    <property type="entry name" value="EamA"/>
    <property type="match status" value="2"/>
</dbReference>
<keyword evidence="4 6" id="KW-1133">Transmembrane helix</keyword>
<dbReference type="InterPro" id="IPR000620">
    <property type="entry name" value="EamA_dom"/>
</dbReference>
<accession>A0A4R3L8J9</accession>
<feature type="transmembrane region" description="Helical" evidence="6">
    <location>
        <begin position="147"/>
        <end position="167"/>
    </location>
</feature>
<dbReference type="PANTHER" id="PTHR32322:SF9">
    <property type="entry name" value="AMINO-ACID METABOLITE EFFLUX PUMP-RELATED"/>
    <property type="match status" value="1"/>
</dbReference>
<evidence type="ECO:0000313" key="9">
    <source>
        <dbReference type="Proteomes" id="UP000294937"/>
    </source>
</evidence>
<sequence length="291" mass="32004">MSTKNLIILCSLAALWGASFFFIRVSVPTFGPFMLVELRLLLAVGALLLFAWMTRTKLDIFPHWKKYIWLGAINAAIPFALISYAEITIPSSLAAILNATTPIFTALIAWIWIREPLTWKKISGLVVGLIGVIVLVGWTPIPLHLKVFIAIICSLLATIGYGFGTIYAKRNFVSSPLELAIGQLLGASVFLLPFSLADLPLTIPSLPALFSLLGLAIGSTAIAYLFYFQLLREIGPTQTLYVTFLVPVFGVIWGVLFLQEEMSWGAGLGMLLIFASIFLLAEIRIRKKRNG</sequence>
<evidence type="ECO:0000256" key="2">
    <source>
        <dbReference type="ARBA" id="ARBA00007362"/>
    </source>
</evidence>
<evidence type="ECO:0000256" key="3">
    <source>
        <dbReference type="ARBA" id="ARBA00022692"/>
    </source>
</evidence>
<protein>
    <submittedName>
        <fullName evidence="8">Threonine/homoserine efflux transporter RhtA</fullName>
    </submittedName>
</protein>
<evidence type="ECO:0000256" key="6">
    <source>
        <dbReference type="SAM" id="Phobius"/>
    </source>
</evidence>
<dbReference type="SUPFAM" id="SSF103481">
    <property type="entry name" value="Multidrug resistance efflux transporter EmrE"/>
    <property type="match status" value="2"/>
</dbReference>
<organism evidence="8 9">
    <name type="scientific">Hazenella coriacea</name>
    <dbReference type="NCBI Taxonomy" id="1179467"/>
    <lineage>
        <taxon>Bacteria</taxon>
        <taxon>Bacillati</taxon>
        <taxon>Bacillota</taxon>
        <taxon>Bacilli</taxon>
        <taxon>Bacillales</taxon>
        <taxon>Thermoactinomycetaceae</taxon>
        <taxon>Hazenella</taxon>
    </lineage>
</organism>
<dbReference type="AlphaFoldDB" id="A0A4R3L8J9"/>
<keyword evidence="5 6" id="KW-0472">Membrane</keyword>
<dbReference type="InterPro" id="IPR050638">
    <property type="entry name" value="AA-Vitamin_Transporters"/>
</dbReference>
<evidence type="ECO:0000256" key="4">
    <source>
        <dbReference type="ARBA" id="ARBA00022989"/>
    </source>
</evidence>
<feature type="transmembrane region" description="Helical" evidence="6">
    <location>
        <begin position="67"/>
        <end position="87"/>
    </location>
</feature>
<feature type="transmembrane region" description="Helical" evidence="6">
    <location>
        <begin position="208"/>
        <end position="227"/>
    </location>
</feature>
<comment type="subcellular location">
    <subcellularLocation>
        <location evidence="1">Endomembrane system</location>
        <topology evidence="1">Multi-pass membrane protein</topology>
    </subcellularLocation>
</comment>
<proteinExistence type="inferred from homology"/>
<gene>
    <name evidence="8" type="ORF">EDD58_10544</name>
</gene>
<feature type="transmembrane region" description="Helical" evidence="6">
    <location>
        <begin position="33"/>
        <end position="55"/>
    </location>
</feature>
<name>A0A4R3L8J9_9BACL</name>
<evidence type="ECO:0000256" key="1">
    <source>
        <dbReference type="ARBA" id="ARBA00004127"/>
    </source>
</evidence>